<dbReference type="RefSeq" id="WP_316733943.1">
    <property type="nucleotide sequence ID" value="NZ_JARAKF010000001.1"/>
</dbReference>
<protein>
    <submittedName>
        <fullName evidence="1">Uncharacterized protein</fullName>
    </submittedName>
</protein>
<dbReference type="Proteomes" id="UP001257627">
    <property type="component" value="Unassembled WGS sequence"/>
</dbReference>
<dbReference type="EMBL" id="JARAKF010000001">
    <property type="protein sequence ID" value="MDU8996221.1"/>
    <property type="molecule type" value="Genomic_DNA"/>
</dbReference>
<comment type="caution">
    <text evidence="1">The sequence shown here is derived from an EMBL/GenBank/DDBJ whole genome shotgun (WGS) entry which is preliminary data.</text>
</comment>
<reference evidence="1 2" key="1">
    <citation type="submission" date="2023-02" db="EMBL/GenBank/DDBJ databases">
        <authorList>
            <person name="Maleckis M."/>
        </authorList>
    </citation>
    <scope>NUCLEOTIDE SEQUENCE [LARGE SCALE GENOMIC DNA]</scope>
    <source>
        <strain evidence="1 2">P8-A2</strain>
    </source>
</reference>
<keyword evidence="2" id="KW-1185">Reference proteome</keyword>
<gene>
    <name evidence="1" type="ORF">PU648_28485</name>
</gene>
<organism evidence="1 2">
    <name type="scientific">Streptomyces mirabilis</name>
    <dbReference type="NCBI Taxonomy" id="68239"/>
    <lineage>
        <taxon>Bacteria</taxon>
        <taxon>Bacillati</taxon>
        <taxon>Actinomycetota</taxon>
        <taxon>Actinomycetes</taxon>
        <taxon>Kitasatosporales</taxon>
        <taxon>Streptomycetaceae</taxon>
        <taxon>Streptomyces</taxon>
    </lineage>
</organism>
<name>A0ABU3UQL1_9ACTN</name>
<sequence>MNQNDIEDLAHRVASAALEFAPSHRPTPRQVADAASILRDMIRAAELHGVKFAHFDGIGDFPRMAIQLVQHRDESR</sequence>
<accession>A0ABU3UQL1</accession>
<evidence type="ECO:0000313" key="2">
    <source>
        <dbReference type="Proteomes" id="UP001257627"/>
    </source>
</evidence>
<proteinExistence type="predicted"/>
<evidence type="ECO:0000313" key="1">
    <source>
        <dbReference type="EMBL" id="MDU8996221.1"/>
    </source>
</evidence>